<dbReference type="Gene3D" id="3.90.960.10">
    <property type="entry name" value="YbaK/aminoacyl-tRNA synthetase-associated domain"/>
    <property type="match status" value="1"/>
</dbReference>
<dbReference type="Pfam" id="PF04073">
    <property type="entry name" value="tRNA_edit"/>
    <property type="match status" value="1"/>
</dbReference>
<comment type="caution">
    <text evidence="2">The sequence shown here is derived from an EMBL/GenBank/DDBJ whole genome shotgun (WGS) entry which is preliminary data.</text>
</comment>
<sequence>MTDVYQKIISRLDAASIEYHTAHHEPTLTSADASRVRGIDMHSGAKAIVTKGHKTGTHYLFVMPADLKLDNAKAKAATGEGVGFASDPFEVTGCVPGSVPPFGSLFNIKTFCDPRLAENERIFFNAGSLTDSLDMRFEDYITIEQPILIEIGKVPTQQPLDKLEE</sequence>
<evidence type="ECO:0000313" key="2">
    <source>
        <dbReference type="EMBL" id="OGL86769.1"/>
    </source>
</evidence>
<dbReference type="InterPro" id="IPR036754">
    <property type="entry name" value="YbaK/aa-tRNA-synt-asso_dom_sf"/>
</dbReference>
<accession>A0A1F7V8E3</accession>
<proteinExistence type="predicted"/>
<dbReference type="EMBL" id="MGEQ01000006">
    <property type="protein sequence ID" value="OGL86769.1"/>
    <property type="molecule type" value="Genomic_DNA"/>
</dbReference>
<dbReference type="GO" id="GO:0002161">
    <property type="term" value="F:aminoacyl-tRNA deacylase activity"/>
    <property type="evidence" value="ECO:0007669"/>
    <property type="project" value="InterPro"/>
</dbReference>
<dbReference type="SUPFAM" id="SSF55826">
    <property type="entry name" value="YbaK/ProRS associated domain"/>
    <property type="match status" value="1"/>
</dbReference>
<reference evidence="2 3" key="1">
    <citation type="journal article" date="2016" name="Nat. Commun.">
        <title>Thousands of microbial genomes shed light on interconnected biogeochemical processes in an aquifer system.</title>
        <authorList>
            <person name="Anantharaman K."/>
            <person name="Brown C.T."/>
            <person name="Hug L.A."/>
            <person name="Sharon I."/>
            <person name="Castelle C.J."/>
            <person name="Probst A.J."/>
            <person name="Thomas B.C."/>
            <person name="Singh A."/>
            <person name="Wilkins M.J."/>
            <person name="Karaoz U."/>
            <person name="Brodie E.L."/>
            <person name="Williams K.H."/>
            <person name="Hubbard S.S."/>
            <person name="Banfield J.F."/>
        </authorList>
    </citation>
    <scope>NUCLEOTIDE SEQUENCE [LARGE SCALE GENOMIC DNA]</scope>
</reference>
<dbReference type="Proteomes" id="UP000176593">
    <property type="component" value="Unassembled WGS sequence"/>
</dbReference>
<feature type="domain" description="YbaK/aminoacyl-tRNA synthetase-associated" evidence="1">
    <location>
        <begin position="24"/>
        <end position="141"/>
    </location>
</feature>
<evidence type="ECO:0000259" key="1">
    <source>
        <dbReference type="Pfam" id="PF04073"/>
    </source>
</evidence>
<gene>
    <name evidence="2" type="ORF">A3I41_05530</name>
</gene>
<protein>
    <recommendedName>
        <fullName evidence="1">YbaK/aminoacyl-tRNA synthetase-associated domain-containing protein</fullName>
    </recommendedName>
</protein>
<dbReference type="InterPro" id="IPR007214">
    <property type="entry name" value="YbaK/aa-tRNA-synth-assoc-dom"/>
</dbReference>
<organism evidence="2 3">
    <name type="scientific">Candidatus Uhrbacteria bacterium RIFCSPLOWO2_02_FULL_48_18</name>
    <dbReference type="NCBI Taxonomy" id="1802408"/>
    <lineage>
        <taxon>Bacteria</taxon>
        <taxon>Candidatus Uhriibacteriota</taxon>
    </lineage>
</organism>
<name>A0A1F7V8E3_9BACT</name>
<evidence type="ECO:0000313" key="3">
    <source>
        <dbReference type="Proteomes" id="UP000176593"/>
    </source>
</evidence>
<dbReference type="AlphaFoldDB" id="A0A1F7V8E3"/>